<evidence type="ECO:0000256" key="2">
    <source>
        <dbReference type="ARBA" id="ARBA00008423"/>
    </source>
</evidence>
<feature type="compositionally biased region" description="Basic and acidic residues" evidence="10">
    <location>
        <begin position="53"/>
        <end position="72"/>
    </location>
</feature>
<feature type="compositionally biased region" description="Polar residues" evidence="10">
    <location>
        <begin position="533"/>
        <end position="542"/>
    </location>
</feature>
<evidence type="ECO:0000259" key="11">
    <source>
        <dbReference type="PROSITE" id="PS50103"/>
    </source>
</evidence>
<feature type="compositionally biased region" description="Basic and acidic residues" evidence="10">
    <location>
        <begin position="408"/>
        <end position="425"/>
    </location>
</feature>
<feature type="zinc finger region" description="C3H1-type" evidence="9">
    <location>
        <begin position="698"/>
        <end position="718"/>
    </location>
</feature>
<keyword evidence="8" id="KW-0539">Nucleus</keyword>
<feature type="compositionally biased region" description="Basic and acidic residues" evidence="10">
    <location>
        <begin position="79"/>
        <end position="112"/>
    </location>
</feature>
<comment type="subcellular location">
    <subcellularLocation>
        <location evidence="1">Nucleus</location>
    </subcellularLocation>
</comment>
<dbReference type="Gene3D" id="4.10.1000.30">
    <property type="match status" value="2"/>
</dbReference>
<evidence type="ECO:0000256" key="3">
    <source>
        <dbReference type="ARBA" id="ARBA00015071"/>
    </source>
</evidence>
<feature type="compositionally biased region" description="Acidic residues" evidence="10">
    <location>
        <begin position="439"/>
        <end position="452"/>
    </location>
</feature>
<dbReference type="GO" id="GO:0005737">
    <property type="term" value="C:cytoplasm"/>
    <property type="evidence" value="ECO:0007669"/>
    <property type="project" value="TreeGrafter"/>
</dbReference>
<feature type="compositionally biased region" description="Low complexity" evidence="10">
    <location>
        <begin position="492"/>
        <end position="507"/>
    </location>
</feature>
<feature type="compositionally biased region" description="Low complexity" evidence="10">
    <location>
        <begin position="293"/>
        <end position="304"/>
    </location>
</feature>
<feature type="compositionally biased region" description="Acidic residues" evidence="10">
    <location>
        <begin position="508"/>
        <end position="518"/>
    </location>
</feature>
<dbReference type="GO" id="GO:0043488">
    <property type="term" value="P:regulation of mRNA stability"/>
    <property type="evidence" value="ECO:0007669"/>
    <property type="project" value="InterPro"/>
</dbReference>
<dbReference type="InterPro" id="IPR040366">
    <property type="entry name" value="Nab2/ZC3H14"/>
</dbReference>
<feature type="compositionally biased region" description="Basic and acidic residues" evidence="10">
    <location>
        <begin position="173"/>
        <end position="183"/>
    </location>
</feature>
<evidence type="ECO:0000256" key="9">
    <source>
        <dbReference type="PROSITE-ProRule" id="PRU00723"/>
    </source>
</evidence>
<dbReference type="EMBL" id="OA566949">
    <property type="protein sequence ID" value="CAD7199667.1"/>
    <property type="molecule type" value="Genomic_DNA"/>
</dbReference>
<feature type="region of interest" description="Disordered" evidence="10">
    <location>
        <begin position="140"/>
        <end position="337"/>
    </location>
</feature>
<evidence type="ECO:0000256" key="5">
    <source>
        <dbReference type="ARBA" id="ARBA00022737"/>
    </source>
</evidence>
<name>A0A7R8VNH1_TIMDO</name>
<feature type="domain" description="C3H1-type" evidence="11">
    <location>
        <begin position="672"/>
        <end position="697"/>
    </location>
</feature>
<dbReference type="AlphaFoldDB" id="A0A7R8VNH1"/>
<dbReference type="GO" id="GO:0005634">
    <property type="term" value="C:nucleus"/>
    <property type="evidence" value="ECO:0007669"/>
    <property type="project" value="UniProtKB-SubCell"/>
</dbReference>
<evidence type="ECO:0000256" key="6">
    <source>
        <dbReference type="ARBA" id="ARBA00022771"/>
    </source>
</evidence>
<evidence type="ECO:0000256" key="8">
    <source>
        <dbReference type="ARBA" id="ARBA00023242"/>
    </source>
</evidence>
<feature type="zinc finger region" description="C3H1-type" evidence="9">
    <location>
        <begin position="749"/>
        <end position="773"/>
    </location>
</feature>
<dbReference type="SMART" id="SM00356">
    <property type="entry name" value="ZnF_C3H1"/>
    <property type="match status" value="3"/>
</dbReference>
<comment type="similarity">
    <text evidence="2">Belongs to the ZC3H14 family.</text>
</comment>
<feature type="compositionally biased region" description="Acidic residues" evidence="10">
    <location>
        <begin position="144"/>
        <end position="153"/>
    </location>
</feature>
<feature type="domain" description="C3H1-type" evidence="11">
    <location>
        <begin position="749"/>
        <end position="773"/>
    </location>
</feature>
<evidence type="ECO:0000256" key="4">
    <source>
        <dbReference type="ARBA" id="ARBA00022723"/>
    </source>
</evidence>
<gene>
    <name evidence="12" type="ORF">TDIB3V08_LOCUS5913</name>
</gene>
<feature type="zinc finger region" description="C3H1-type" evidence="9">
    <location>
        <begin position="672"/>
        <end position="697"/>
    </location>
</feature>
<evidence type="ECO:0000313" key="12">
    <source>
        <dbReference type="EMBL" id="CAD7199667.1"/>
    </source>
</evidence>
<reference evidence="12" key="1">
    <citation type="submission" date="2020-11" db="EMBL/GenBank/DDBJ databases">
        <authorList>
            <person name="Tran Van P."/>
        </authorList>
    </citation>
    <scope>NUCLEOTIDE SEQUENCE</scope>
</reference>
<dbReference type="PANTHER" id="PTHR14738">
    <property type="entry name" value="ZINC FINGER CCCH DOMAIN-CONTAINING PROTEIN 14"/>
    <property type="match status" value="1"/>
</dbReference>
<keyword evidence="7 9" id="KW-0862">Zinc</keyword>
<dbReference type="PANTHER" id="PTHR14738:SF29">
    <property type="entry name" value="ZINC FINGER CCCH DOMAIN-CONTAINING PROTEIN 14"/>
    <property type="match status" value="1"/>
</dbReference>
<feature type="domain" description="C3H1-type" evidence="11">
    <location>
        <begin position="698"/>
        <end position="718"/>
    </location>
</feature>
<evidence type="ECO:0000256" key="7">
    <source>
        <dbReference type="ARBA" id="ARBA00022833"/>
    </source>
</evidence>
<feature type="region of interest" description="Disordered" evidence="10">
    <location>
        <begin position="399"/>
        <end position="542"/>
    </location>
</feature>
<organism evidence="12">
    <name type="scientific">Timema douglasi</name>
    <name type="common">Walking stick</name>
    <dbReference type="NCBI Taxonomy" id="61478"/>
    <lineage>
        <taxon>Eukaryota</taxon>
        <taxon>Metazoa</taxon>
        <taxon>Ecdysozoa</taxon>
        <taxon>Arthropoda</taxon>
        <taxon>Hexapoda</taxon>
        <taxon>Insecta</taxon>
        <taxon>Pterygota</taxon>
        <taxon>Neoptera</taxon>
        <taxon>Polyneoptera</taxon>
        <taxon>Phasmatodea</taxon>
        <taxon>Timematodea</taxon>
        <taxon>Timematoidea</taxon>
        <taxon>Timematidae</taxon>
        <taxon>Timema</taxon>
    </lineage>
</organism>
<sequence length="796" mass="87621">MVMVTNKRTRVQMEDDLQLFLGSSTRHFTTWLHQVLNKLQEVTVAKSKTLTKSVEDDKSIKKQKNDSEDDGKRGKKRKTSDTDSEKKKRLFEEGDVEKGGGGKGGGEKKMKEDTTCLSIKAEYNEPGSATKPTVTKSKIVLMQSDDDDDDEDFLNIKADAEAEALLNEELPEESTKDSDKPADSKQPPPTKDLVVVECPPAEQQPVAEKVLPSEGPVEENKSSPKQKSVVIIPSGFVSESESGNIDEKVASSSPVLVSRVSSVNRAPVKARISVMDRLGKPAVVKTEEKSPKSQKQSQSQVVSPRTREPAVQTSKKRTSMAHEESTPKRRGVSSRVVALSREGGKIVKKEAEDEEYDPANPAVGSVASVVRVKPRPKLPAGLQASKNLILKAMAEAQKSVANTPVRPDPTERPTELHTRKFRETIEITLPSNKSAQNGLEDEYLPGDQDEEEAAGHTTDPKTNSVRSVSSVKKKNNLRIHVSSSSSLPRVDNSNTNSSTLRSLSTSENENEAEVESNGEVEPYTPEPVTTPPIQTQTKRSESPQFVVTLDGLEASFEEEEEEEKRVLADASQPNADDKPEVKPKKCVSPIVFSTSTASPPSSIGKTTDFRIIVFWERRGKYRFSPSKRTQPNSRGSMLQILFLQVACELVRVACFVYERGSYKFALEDLVKSKSNERCKFWPGCRQGDKCSYQHPTTSCKSFPNCKFGDKCLYIHPNCKFDAACTRRDCPFTHASPRALASYPVVATSRPSTQVCKYFPKCTNTSCPYLHPKEGVGRKAGLPGRESTVALAVPALA</sequence>
<dbReference type="Pfam" id="PF14608">
    <property type="entry name" value="zf-CCCH_2"/>
    <property type="match status" value="4"/>
</dbReference>
<keyword evidence="6 9" id="KW-0863">Zinc-finger</keyword>
<dbReference type="GO" id="GO:0008270">
    <property type="term" value="F:zinc ion binding"/>
    <property type="evidence" value="ECO:0007669"/>
    <property type="project" value="UniProtKB-KW"/>
</dbReference>
<dbReference type="PROSITE" id="PS50103">
    <property type="entry name" value="ZF_C3H1"/>
    <property type="match status" value="3"/>
</dbReference>
<dbReference type="FunFam" id="4.10.1000.30:FF:000001">
    <property type="entry name" value="Zinc finger CCCH domain-containing protein 14"/>
    <property type="match status" value="1"/>
</dbReference>
<feature type="region of interest" description="Disordered" evidence="10">
    <location>
        <begin position="50"/>
        <end position="112"/>
    </location>
</feature>
<dbReference type="GO" id="GO:0008143">
    <property type="term" value="F:poly(A) binding"/>
    <property type="evidence" value="ECO:0007669"/>
    <property type="project" value="InterPro"/>
</dbReference>
<accession>A0A7R8VNH1</accession>
<dbReference type="InterPro" id="IPR000571">
    <property type="entry name" value="Znf_CCCH"/>
</dbReference>
<feature type="compositionally biased region" description="Low complexity" evidence="10">
    <location>
        <begin position="250"/>
        <end position="263"/>
    </location>
</feature>
<evidence type="ECO:0000256" key="10">
    <source>
        <dbReference type="SAM" id="MobiDB-lite"/>
    </source>
</evidence>
<protein>
    <recommendedName>
        <fullName evidence="3">Zinc finger CCCH domain-containing protein 14</fullName>
    </recommendedName>
</protein>
<keyword evidence="5" id="KW-0677">Repeat</keyword>
<proteinExistence type="inferred from homology"/>
<keyword evidence="4 9" id="KW-0479">Metal-binding</keyword>
<feature type="region of interest" description="Disordered" evidence="10">
    <location>
        <begin position="557"/>
        <end position="582"/>
    </location>
</feature>
<evidence type="ECO:0000256" key="1">
    <source>
        <dbReference type="ARBA" id="ARBA00004123"/>
    </source>
</evidence>